<feature type="region of interest" description="Disordered" evidence="2">
    <location>
        <begin position="372"/>
        <end position="396"/>
    </location>
</feature>
<dbReference type="AlphaFoldDB" id="A0A8J2IVX6"/>
<sequence length="396" mass="43860">MGKVKKSPKTNTGLSLPFDMIVYQATSQIFGGQKAKPMKIKALEQRIAEHPGDKSLVIKLVAKYGAGTVHPSILRLLSNGIYESNFKARQCFPDLFKPPAAQGEVVTVLNDEVATTAEHIALIQTQGNEGQESSDSTEATIDLGDINDGPRENGADSSSAPPVYLPFPTEHMLMEKLQRTLELSCYQFGLRALPNVMQKQGWDCPESVELSEWVKLVGREKEVVWEGSGKPTENLLQSIVGIRHAAVHRLRTSSTGLEQFLADAERLAVVLGDDTFTQAISQLRLDTHATLTELIQKKKATQLQLEKAQEEIARQRAELDQKEQEVLQGMTSQDKKYGDLAGERLEVVLQLMTDLRVTRVHQDAALQSVDAVEHEPLSDDISDVDDEEQFEDCSEV</sequence>
<gene>
    <name evidence="3" type="ORF">FEQUK3_LOCUS11699</name>
</gene>
<protein>
    <submittedName>
        <fullName evidence="3">Uncharacterized protein</fullName>
    </submittedName>
</protein>
<feature type="region of interest" description="Disordered" evidence="2">
    <location>
        <begin position="124"/>
        <end position="161"/>
    </location>
</feature>
<feature type="compositionally biased region" description="Polar residues" evidence="2">
    <location>
        <begin position="124"/>
        <end position="139"/>
    </location>
</feature>
<feature type="coiled-coil region" evidence="1">
    <location>
        <begin position="291"/>
        <end position="325"/>
    </location>
</feature>
<dbReference type="EMBL" id="CAJSTJ010000195">
    <property type="protein sequence ID" value="CAG7565976.1"/>
    <property type="molecule type" value="Genomic_DNA"/>
</dbReference>
<evidence type="ECO:0000313" key="3">
    <source>
        <dbReference type="EMBL" id="CAG7565976.1"/>
    </source>
</evidence>
<feature type="compositionally biased region" description="Acidic residues" evidence="2">
    <location>
        <begin position="378"/>
        <end position="396"/>
    </location>
</feature>
<evidence type="ECO:0000256" key="2">
    <source>
        <dbReference type="SAM" id="MobiDB-lite"/>
    </source>
</evidence>
<organism evidence="3 4">
    <name type="scientific">Fusarium equiseti</name>
    <name type="common">Fusarium scirpi</name>
    <dbReference type="NCBI Taxonomy" id="61235"/>
    <lineage>
        <taxon>Eukaryota</taxon>
        <taxon>Fungi</taxon>
        <taxon>Dikarya</taxon>
        <taxon>Ascomycota</taxon>
        <taxon>Pezizomycotina</taxon>
        <taxon>Sordariomycetes</taxon>
        <taxon>Hypocreomycetidae</taxon>
        <taxon>Hypocreales</taxon>
        <taxon>Nectriaceae</taxon>
        <taxon>Fusarium</taxon>
        <taxon>Fusarium incarnatum-equiseti species complex</taxon>
    </lineage>
</organism>
<dbReference type="Proteomes" id="UP000693738">
    <property type="component" value="Unassembled WGS sequence"/>
</dbReference>
<name>A0A8J2IVX6_FUSEQ</name>
<keyword evidence="1" id="KW-0175">Coiled coil</keyword>
<evidence type="ECO:0000256" key="1">
    <source>
        <dbReference type="SAM" id="Coils"/>
    </source>
</evidence>
<proteinExistence type="predicted"/>
<evidence type="ECO:0000313" key="4">
    <source>
        <dbReference type="Proteomes" id="UP000693738"/>
    </source>
</evidence>
<accession>A0A8J2IVX6</accession>
<comment type="caution">
    <text evidence="3">The sequence shown here is derived from an EMBL/GenBank/DDBJ whole genome shotgun (WGS) entry which is preliminary data.</text>
</comment>
<reference evidence="3" key="1">
    <citation type="submission" date="2021-05" db="EMBL/GenBank/DDBJ databases">
        <authorList>
            <person name="Khan N."/>
        </authorList>
    </citation>
    <scope>NUCLEOTIDE SEQUENCE</scope>
</reference>